<evidence type="ECO:0000256" key="1">
    <source>
        <dbReference type="SAM" id="MobiDB-lite"/>
    </source>
</evidence>
<dbReference type="PANTHER" id="PTHR31286">
    <property type="entry name" value="GLYCINE-RICH CELL WALL STRUCTURAL PROTEIN 1.8-LIKE"/>
    <property type="match status" value="1"/>
</dbReference>
<evidence type="ECO:0000313" key="3">
    <source>
        <dbReference type="EMBL" id="KAL0309429.1"/>
    </source>
</evidence>
<proteinExistence type="predicted"/>
<name>A0AAW2KSX4_SESRA</name>
<protein>
    <recommendedName>
        <fullName evidence="2">DUF4283 domain-containing protein</fullName>
    </recommendedName>
</protein>
<dbReference type="InterPro" id="IPR025558">
    <property type="entry name" value="DUF4283"/>
</dbReference>
<reference evidence="3" key="2">
    <citation type="journal article" date="2024" name="Plant">
        <title>Genomic evolution and insights into agronomic trait innovations of Sesamum species.</title>
        <authorList>
            <person name="Miao H."/>
            <person name="Wang L."/>
            <person name="Qu L."/>
            <person name="Liu H."/>
            <person name="Sun Y."/>
            <person name="Le M."/>
            <person name="Wang Q."/>
            <person name="Wei S."/>
            <person name="Zheng Y."/>
            <person name="Lin W."/>
            <person name="Duan Y."/>
            <person name="Cao H."/>
            <person name="Xiong S."/>
            <person name="Wang X."/>
            <person name="Wei L."/>
            <person name="Li C."/>
            <person name="Ma Q."/>
            <person name="Ju M."/>
            <person name="Zhao R."/>
            <person name="Li G."/>
            <person name="Mu C."/>
            <person name="Tian Q."/>
            <person name="Mei H."/>
            <person name="Zhang T."/>
            <person name="Gao T."/>
            <person name="Zhang H."/>
        </authorList>
    </citation>
    <scope>NUCLEOTIDE SEQUENCE</scope>
    <source>
        <strain evidence="3">G02</strain>
    </source>
</reference>
<reference evidence="3" key="1">
    <citation type="submission" date="2020-06" db="EMBL/GenBank/DDBJ databases">
        <authorList>
            <person name="Li T."/>
            <person name="Hu X."/>
            <person name="Zhang T."/>
            <person name="Song X."/>
            <person name="Zhang H."/>
            <person name="Dai N."/>
            <person name="Sheng W."/>
            <person name="Hou X."/>
            <person name="Wei L."/>
        </authorList>
    </citation>
    <scope>NUCLEOTIDE SEQUENCE</scope>
    <source>
        <strain evidence="3">G02</strain>
        <tissue evidence="3">Leaf</tissue>
    </source>
</reference>
<dbReference type="InterPro" id="IPR040256">
    <property type="entry name" value="At4g02000-like"/>
</dbReference>
<evidence type="ECO:0000259" key="2">
    <source>
        <dbReference type="Pfam" id="PF14111"/>
    </source>
</evidence>
<feature type="domain" description="DUF4283" evidence="2">
    <location>
        <begin position="214"/>
        <end position="295"/>
    </location>
</feature>
<dbReference type="PANTHER" id="PTHR31286:SF179">
    <property type="entry name" value="RNASE H TYPE-1 DOMAIN-CONTAINING PROTEIN"/>
    <property type="match status" value="1"/>
</dbReference>
<dbReference type="AlphaFoldDB" id="A0AAW2KSX4"/>
<dbReference type="Pfam" id="PF14111">
    <property type="entry name" value="DUF4283"/>
    <property type="match status" value="1"/>
</dbReference>
<feature type="region of interest" description="Disordered" evidence="1">
    <location>
        <begin position="73"/>
        <end position="158"/>
    </location>
</feature>
<comment type="caution">
    <text evidence="3">The sequence shown here is derived from an EMBL/GenBank/DDBJ whole genome shotgun (WGS) entry which is preliminary data.</text>
</comment>
<sequence>MEATKGMEIQLFYPAVKPIVSNRKGKSLKQMKIEEVYRLLKKLKQFGAVCHGINYAESDEEENSYALFTGPQFDTEQGEQGVPSTEKPSPIASRTRCRKKGKNAPTVYRQRRLTGKGTLHPQLGRVPPLNSANPPESLPESTLPNSSKTQSSHAGKSFSHIVGSHSANRDQLQQTNFGKFFLADSEPNAIGACHNINGRPTITFSDDETQSLVADFRLALIGKFSHGIPPYSQLHRLLTKTGITGKFTVSLINKKHALISLSKESDFTRLWMRRIWYLNGFPMRVFKWSPTFTPENESSITPIWVRFPELPAHLFRKDALFAIANNIGTPLQIADSTFYQYNLANARVCVEIDLLKSLLKEIDLKICGATIVQNIVDEQIPNYCSLCKHVGHRDAECYSKGDAAKPPPNRRTAAAGKQKMKEKAVAQYVIKGKNVVEYQARQAFDKIPEKKLTVTEVGECHSKDVNVEATFEVMNRTHAIEANNGCDENHSVAIEIDAKDSLETVYELEELQENIVKPIDSVGTLIIRPNNFVCDLMRGKKRIKVDSVFRLLQTLKQVGVVIKGIKEDVEEAIKRNRLAVSSAILFQKCVLLYDPVRQLYLKPLDTGEQSRQVLQDFDLT</sequence>
<gene>
    <name evidence="3" type="ORF">Sradi_5885200</name>
</gene>
<accession>A0AAW2KSX4</accession>
<dbReference type="EMBL" id="JACGWJ010000027">
    <property type="protein sequence ID" value="KAL0309429.1"/>
    <property type="molecule type" value="Genomic_DNA"/>
</dbReference>
<organism evidence="3">
    <name type="scientific">Sesamum radiatum</name>
    <name type="common">Black benniseed</name>
    <dbReference type="NCBI Taxonomy" id="300843"/>
    <lineage>
        <taxon>Eukaryota</taxon>
        <taxon>Viridiplantae</taxon>
        <taxon>Streptophyta</taxon>
        <taxon>Embryophyta</taxon>
        <taxon>Tracheophyta</taxon>
        <taxon>Spermatophyta</taxon>
        <taxon>Magnoliopsida</taxon>
        <taxon>eudicotyledons</taxon>
        <taxon>Gunneridae</taxon>
        <taxon>Pentapetalae</taxon>
        <taxon>asterids</taxon>
        <taxon>lamiids</taxon>
        <taxon>Lamiales</taxon>
        <taxon>Pedaliaceae</taxon>
        <taxon>Sesamum</taxon>
    </lineage>
</organism>
<feature type="compositionally biased region" description="Polar residues" evidence="1">
    <location>
        <begin position="130"/>
        <end position="154"/>
    </location>
</feature>